<evidence type="ECO:0000313" key="18">
    <source>
        <dbReference type="Ensembl" id="ENSECRP00000001588.1"/>
    </source>
</evidence>
<keyword evidence="13" id="KW-0373">Hyaluronic acid</keyword>
<evidence type="ECO:0000256" key="5">
    <source>
        <dbReference type="ARBA" id="ARBA00022530"/>
    </source>
</evidence>
<dbReference type="Ensembl" id="ENSECRT00000001612.1">
    <property type="protein sequence ID" value="ENSECRP00000001588.1"/>
    <property type="gene ID" value="ENSECRG00000000991.1"/>
</dbReference>
<keyword evidence="6" id="KW-0358">Heparin-binding</keyword>
<dbReference type="SMART" id="SM00200">
    <property type="entry name" value="SEA"/>
    <property type="match status" value="2"/>
</dbReference>
<feature type="domain" description="SEA" evidence="17">
    <location>
        <begin position="465"/>
        <end position="578"/>
    </location>
</feature>
<dbReference type="Gene3D" id="3.30.70.960">
    <property type="entry name" value="SEA domain"/>
    <property type="match status" value="1"/>
</dbReference>
<keyword evidence="10" id="KW-0675">Receptor</keyword>
<keyword evidence="12" id="KW-0966">Cell projection</keyword>
<accession>A0A8C4RF91</accession>
<protein>
    <recommendedName>
        <fullName evidence="14">Interphotoreceptor matrix proteoglycan 1</fullName>
    </recommendedName>
    <alternativeName>
        <fullName evidence="15">Sialoprotein associated with cones and rods</fullName>
    </alternativeName>
</protein>
<evidence type="ECO:0000256" key="1">
    <source>
        <dbReference type="ARBA" id="ARBA00004437"/>
    </source>
</evidence>
<keyword evidence="9" id="KW-0730">Sialic acid</keyword>
<dbReference type="GO" id="GO:0033165">
    <property type="term" value="C:interphotoreceptor matrix"/>
    <property type="evidence" value="ECO:0007669"/>
    <property type="project" value="UniProtKB-SubCell"/>
</dbReference>
<reference evidence="18" key="2">
    <citation type="submission" date="2025-08" db="UniProtKB">
        <authorList>
            <consortium name="Ensembl"/>
        </authorList>
    </citation>
    <scope>IDENTIFICATION</scope>
</reference>
<evidence type="ECO:0000256" key="10">
    <source>
        <dbReference type="ARBA" id="ARBA00023170"/>
    </source>
</evidence>
<dbReference type="GO" id="GO:0001917">
    <property type="term" value="C:photoreceptor inner segment"/>
    <property type="evidence" value="ECO:0007669"/>
    <property type="project" value="UniProtKB-SubCell"/>
</dbReference>
<proteinExistence type="predicted"/>
<evidence type="ECO:0000256" key="6">
    <source>
        <dbReference type="ARBA" id="ARBA00022674"/>
    </source>
</evidence>
<name>A0A8C4RF91_ERPCA</name>
<evidence type="ECO:0000256" key="15">
    <source>
        <dbReference type="ARBA" id="ARBA00042018"/>
    </source>
</evidence>
<keyword evidence="4" id="KW-0964">Secreted</keyword>
<comment type="function">
    <text evidence="16">Chondroitin sulfate-, heparin- and hyaluronan-binding protein. May serve to form a basic macromolecular scaffold comprising the insoluble interphotoreceptor matrix.</text>
</comment>
<dbReference type="Pfam" id="PF01390">
    <property type="entry name" value="SEA"/>
    <property type="match status" value="1"/>
</dbReference>
<dbReference type="Proteomes" id="UP000694620">
    <property type="component" value="Chromosome 3"/>
</dbReference>
<comment type="subcellular location">
    <subcellularLocation>
        <location evidence="2">Cell projection</location>
        <location evidence="2">Cilium</location>
        <location evidence="2">Photoreceptor outer segment</location>
    </subcellularLocation>
    <subcellularLocation>
        <location evidence="1">Photoreceptor inner segment</location>
    </subcellularLocation>
    <subcellularLocation>
        <location evidence="3">Secreted</location>
        <location evidence="3">Extracellular space</location>
        <location evidence="3">Extracellular matrix</location>
        <location evidence="3">Interphotoreceptor matrix</location>
    </subcellularLocation>
</comment>
<keyword evidence="11" id="KW-0325">Glycoprotein</keyword>
<keyword evidence="5" id="KW-0272">Extracellular matrix</keyword>
<evidence type="ECO:0000256" key="9">
    <source>
        <dbReference type="ARBA" id="ARBA00022981"/>
    </source>
</evidence>
<dbReference type="GeneTree" id="ENSGT00530000063503"/>
<dbReference type="GO" id="GO:0007601">
    <property type="term" value="P:visual perception"/>
    <property type="evidence" value="ECO:0007669"/>
    <property type="project" value="InterPro"/>
</dbReference>
<dbReference type="AlphaFoldDB" id="A0A8C4RF91"/>
<dbReference type="InterPro" id="IPR039861">
    <property type="entry name" value="IMPG"/>
</dbReference>
<evidence type="ECO:0000256" key="13">
    <source>
        <dbReference type="ARBA" id="ARBA00023290"/>
    </source>
</evidence>
<evidence type="ECO:0000256" key="7">
    <source>
        <dbReference type="ARBA" id="ARBA00022729"/>
    </source>
</evidence>
<evidence type="ECO:0000256" key="4">
    <source>
        <dbReference type="ARBA" id="ARBA00022525"/>
    </source>
</evidence>
<evidence type="ECO:0000256" key="3">
    <source>
        <dbReference type="ARBA" id="ARBA00004593"/>
    </source>
</evidence>
<evidence type="ECO:0000256" key="16">
    <source>
        <dbReference type="ARBA" id="ARBA00045407"/>
    </source>
</evidence>
<keyword evidence="19" id="KW-1185">Reference proteome</keyword>
<dbReference type="SUPFAM" id="SSF82671">
    <property type="entry name" value="SEA domain"/>
    <property type="match status" value="1"/>
</dbReference>
<dbReference type="GO" id="GO:0005540">
    <property type="term" value="F:hyaluronic acid binding"/>
    <property type="evidence" value="ECO:0007669"/>
    <property type="project" value="UniProtKB-KW"/>
</dbReference>
<dbReference type="GO" id="GO:0001750">
    <property type="term" value="C:photoreceptor outer segment"/>
    <property type="evidence" value="ECO:0007669"/>
    <property type="project" value="UniProtKB-SubCell"/>
</dbReference>
<organism evidence="18 19">
    <name type="scientific">Erpetoichthys calabaricus</name>
    <name type="common">Rope fish</name>
    <name type="synonym">Calamoichthys calabaricus</name>
    <dbReference type="NCBI Taxonomy" id="27687"/>
    <lineage>
        <taxon>Eukaryota</taxon>
        <taxon>Metazoa</taxon>
        <taxon>Chordata</taxon>
        <taxon>Craniata</taxon>
        <taxon>Vertebrata</taxon>
        <taxon>Euteleostomi</taxon>
        <taxon>Actinopterygii</taxon>
        <taxon>Polypteriformes</taxon>
        <taxon>Polypteridae</taxon>
        <taxon>Erpetoichthys</taxon>
    </lineage>
</organism>
<gene>
    <name evidence="18" type="primary">IMPG1</name>
</gene>
<evidence type="ECO:0000313" key="19">
    <source>
        <dbReference type="Proteomes" id="UP000694620"/>
    </source>
</evidence>
<evidence type="ECO:0000256" key="14">
    <source>
        <dbReference type="ARBA" id="ARBA00040753"/>
    </source>
</evidence>
<dbReference type="InterPro" id="IPR000082">
    <property type="entry name" value="SEA_dom"/>
</dbReference>
<dbReference type="PANTHER" id="PTHR12199:SF3">
    <property type="entry name" value="INTERPHOTORECEPTOR MATRIX PROTEOGLYCAN 1"/>
    <property type="match status" value="1"/>
</dbReference>
<dbReference type="InterPro" id="IPR000742">
    <property type="entry name" value="EGF"/>
</dbReference>
<sequence>NDSATWYCFLSSCYSLYNLNNIHLEESQLKDATDILKSIKQPSAIKKIFEQGKHRTKRSTFLSTGVKICPQESVKQIIAGHQAYYKLRVCQEAIWEAFRVFLDRIPENAEYQIWVTTCQKEFLTISDIAKNFSMSQEHLDMVKRVSWSHPNGMLPNEVEGDQKEPEKELDHTNELPEQLIEHVVEFSITLTNQGYIEQLSNPDIPRYKELAGRFHNQVSMTKELLKLSMSIILIRSGSVSVRYAVVFEDKLQNSNKIDDADLDIGNKLERDEDAFDPDVKQQGKPGSSSYMANLEEMVVKVLSNNKKLVPMDLNTLRFQKGKTCLSPALQTDSLVSPEYNLTLKIPDAIEETTEPFFHDVTTIMKNVLPDDGSVVFTPSSTEYPKPVTYVEPTVFNMNHELEIATDAKLITDAFEDVDFERTERIYDLDSSTGFSSFTQDRPFETTPSTLKYLTTPSMTTTNKGKELVVFFSLRVTNMMFSEDLFNKSSPEYKSLENTFLQVLLPYLQSNLTGFKQLEIINFRNGSVIVNSKMKFAKSVPYNITHAVHCVLEDFCSTEAKHHHIEIDSQSLDIEPGDQADPCKFLACNEFSGCVVNRRTMEAECVCDPGYISIDGLPCQSICNLQTNYCHNGGQCEIVPGQGAVCRYL</sequence>
<dbReference type="GO" id="GO:0008201">
    <property type="term" value="F:heparin binding"/>
    <property type="evidence" value="ECO:0007669"/>
    <property type="project" value="UniProtKB-KW"/>
</dbReference>
<dbReference type="PROSITE" id="PS01186">
    <property type="entry name" value="EGF_2"/>
    <property type="match status" value="1"/>
</dbReference>
<reference evidence="18" key="3">
    <citation type="submission" date="2025-09" db="UniProtKB">
        <authorList>
            <consortium name="Ensembl"/>
        </authorList>
    </citation>
    <scope>IDENTIFICATION</scope>
</reference>
<keyword evidence="8" id="KW-0677">Repeat</keyword>
<evidence type="ECO:0000256" key="8">
    <source>
        <dbReference type="ARBA" id="ARBA00022737"/>
    </source>
</evidence>
<evidence type="ECO:0000256" key="11">
    <source>
        <dbReference type="ARBA" id="ARBA00023180"/>
    </source>
</evidence>
<keyword evidence="7" id="KW-0732">Signal</keyword>
<evidence type="ECO:0000256" key="12">
    <source>
        <dbReference type="ARBA" id="ARBA00023273"/>
    </source>
</evidence>
<reference evidence="18" key="1">
    <citation type="submission" date="2021-06" db="EMBL/GenBank/DDBJ databases">
        <authorList>
            <consortium name="Wellcome Sanger Institute Data Sharing"/>
        </authorList>
    </citation>
    <scope>NUCLEOTIDE SEQUENCE [LARGE SCALE GENOMIC DNA]</scope>
</reference>
<evidence type="ECO:0000256" key="2">
    <source>
        <dbReference type="ARBA" id="ARBA00004504"/>
    </source>
</evidence>
<evidence type="ECO:0000259" key="17">
    <source>
        <dbReference type="PROSITE" id="PS50024"/>
    </source>
</evidence>
<dbReference type="InterPro" id="IPR036364">
    <property type="entry name" value="SEA_dom_sf"/>
</dbReference>
<dbReference type="PANTHER" id="PTHR12199">
    <property type="entry name" value="INTERPHOTORECEPTOR MATRIX PROTEOGLYCAN"/>
    <property type="match status" value="1"/>
</dbReference>
<dbReference type="PROSITE" id="PS50024">
    <property type="entry name" value="SEA"/>
    <property type="match status" value="2"/>
</dbReference>
<feature type="domain" description="SEA" evidence="17">
    <location>
        <begin position="180"/>
        <end position="286"/>
    </location>
</feature>